<comment type="cofactor">
    <cofactor evidence="1">
        <name>FMN</name>
        <dbReference type="ChEBI" id="CHEBI:58210"/>
    </cofactor>
</comment>
<evidence type="ECO:0000256" key="7">
    <source>
        <dbReference type="PIRSR" id="PIRSR000138-2"/>
    </source>
</evidence>
<dbReference type="InterPro" id="IPR023989">
    <property type="entry name" value="MftD"/>
</dbReference>
<dbReference type="EMBL" id="CP108021">
    <property type="protein sequence ID" value="WUM21614.1"/>
    <property type="molecule type" value="Genomic_DNA"/>
</dbReference>
<dbReference type="GO" id="GO:0016491">
    <property type="term" value="F:oxidoreductase activity"/>
    <property type="evidence" value="ECO:0007669"/>
    <property type="project" value="UniProtKB-KW"/>
</dbReference>
<keyword evidence="10" id="KW-1185">Reference proteome</keyword>
<name>A0AAU4K6E0_9NOCA</name>
<dbReference type="PANTHER" id="PTHR10578:SF107">
    <property type="entry name" value="2-HYDROXYACID OXIDASE 1"/>
    <property type="match status" value="1"/>
</dbReference>
<evidence type="ECO:0000313" key="9">
    <source>
        <dbReference type="EMBL" id="WUM21614.1"/>
    </source>
</evidence>
<dbReference type="InterPro" id="IPR012133">
    <property type="entry name" value="Alpha-hydoxy_acid_DH_FMN"/>
</dbReference>
<feature type="active site" description="Proton acceptor" evidence="6">
    <location>
        <position position="280"/>
    </location>
</feature>
<comment type="similarity">
    <text evidence="5">Belongs to the FMN-dependent alpha-hydroxy acid dehydrogenase family.</text>
</comment>
<evidence type="ECO:0000256" key="2">
    <source>
        <dbReference type="ARBA" id="ARBA00022630"/>
    </source>
</evidence>
<gene>
    <name evidence="9" type="primary">mftD</name>
    <name evidence="9" type="ORF">OG579_07505</name>
</gene>
<dbReference type="InterPro" id="IPR000262">
    <property type="entry name" value="FMN-dep_DH"/>
</dbReference>
<feature type="binding site" evidence="7">
    <location>
        <position position="280"/>
    </location>
    <ligand>
        <name>glyoxylate</name>
        <dbReference type="ChEBI" id="CHEBI:36655"/>
    </ligand>
</feature>
<keyword evidence="3 7" id="KW-0288">FMN</keyword>
<evidence type="ECO:0000313" key="10">
    <source>
        <dbReference type="Proteomes" id="UP001432128"/>
    </source>
</evidence>
<dbReference type="GO" id="GO:0010181">
    <property type="term" value="F:FMN binding"/>
    <property type="evidence" value="ECO:0007669"/>
    <property type="project" value="InterPro"/>
</dbReference>
<feature type="binding site" evidence="7">
    <location>
        <position position="165"/>
    </location>
    <ligand>
        <name>glyoxylate</name>
        <dbReference type="ChEBI" id="CHEBI:36655"/>
    </ligand>
</feature>
<dbReference type="CDD" id="cd02809">
    <property type="entry name" value="alpha_hydroxyacid_oxid_FMN"/>
    <property type="match status" value="1"/>
</dbReference>
<dbReference type="Gene3D" id="3.20.20.70">
    <property type="entry name" value="Aldolase class I"/>
    <property type="match status" value="1"/>
</dbReference>
<dbReference type="AlphaFoldDB" id="A0AAU4K6E0"/>
<organism evidence="9 10">
    <name type="scientific">Williamsia herbipolensis</name>
    <dbReference type="NCBI Taxonomy" id="1603258"/>
    <lineage>
        <taxon>Bacteria</taxon>
        <taxon>Bacillati</taxon>
        <taxon>Actinomycetota</taxon>
        <taxon>Actinomycetes</taxon>
        <taxon>Mycobacteriales</taxon>
        <taxon>Nocardiaceae</taxon>
        <taxon>Williamsia</taxon>
    </lineage>
</organism>
<feature type="binding site" evidence="7">
    <location>
        <position position="156"/>
    </location>
    <ligand>
        <name>FMN</name>
        <dbReference type="ChEBI" id="CHEBI:58210"/>
    </ligand>
</feature>
<feature type="binding site" evidence="7">
    <location>
        <begin position="80"/>
        <end position="82"/>
    </location>
    <ligand>
        <name>FMN</name>
        <dbReference type="ChEBI" id="CHEBI:58210"/>
    </ligand>
</feature>
<proteinExistence type="inferred from homology"/>
<dbReference type="RefSeq" id="WP_328858629.1">
    <property type="nucleotide sequence ID" value="NZ_CP108021.1"/>
</dbReference>
<feature type="domain" description="FMN hydroxy acid dehydrogenase" evidence="8">
    <location>
        <begin position="1"/>
        <end position="385"/>
    </location>
</feature>
<dbReference type="KEGG" id="whr:OG579_07505"/>
<evidence type="ECO:0000256" key="1">
    <source>
        <dbReference type="ARBA" id="ARBA00001917"/>
    </source>
</evidence>
<dbReference type="SUPFAM" id="SSF51395">
    <property type="entry name" value="FMN-linked oxidoreductases"/>
    <property type="match status" value="1"/>
</dbReference>
<evidence type="ECO:0000256" key="4">
    <source>
        <dbReference type="ARBA" id="ARBA00023002"/>
    </source>
</evidence>
<dbReference type="NCBIfam" id="TIGR03966">
    <property type="entry name" value="actino_HemFlav"/>
    <property type="match status" value="1"/>
</dbReference>
<keyword evidence="4 9" id="KW-0560">Oxidoreductase</keyword>
<dbReference type="Proteomes" id="UP001432128">
    <property type="component" value="Chromosome"/>
</dbReference>
<feature type="binding site" evidence="7">
    <location>
        <position position="128"/>
    </location>
    <ligand>
        <name>FMN</name>
        <dbReference type="ChEBI" id="CHEBI:58210"/>
    </ligand>
</feature>
<keyword evidence="2 7" id="KW-0285">Flavoprotein</keyword>
<feature type="binding site" evidence="7">
    <location>
        <begin position="311"/>
        <end position="315"/>
    </location>
    <ligand>
        <name>FMN</name>
        <dbReference type="ChEBI" id="CHEBI:58210"/>
    </ligand>
</feature>
<dbReference type="PIRSF" id="PIRSF000138">
    <property type="entry name" value="Al-hdrx_acd_dh"/>
    <property type="match status" value="1"/>
</dbReference>
<feature type="binding site" evidence="7">
    <location>
        <position position="278"/>
    </location>
    <ligand>
        <name>FMN</name>
        <dbReference type="ChEBI" id="CHEBI:58210"/>
    </ligand>
</feature>
<accession>A0AAU4K6E0</accession>
<feature type="binding site" evidence="7">
    <location>
        <begin position="334"/>
        <end position="335"/>
    </location>
    <ligand>
        <name>FMN</name>
        <dbReference type="ChEBI" id="CHEBI:58210"/>
    </ligand>
</feature>
<evidence type="ECO:0000256" key="3">
    <source>
        <dbReference type="ARBA" id="ARBA00022643"/>
    </source>
</evidence>
<reference evidence="9 10" key="1">
    <citation type="submission" date="2022-10" db="EMBL/GenBank/DDBJ databases">
        <title>The complete genomes of actinobacterial strains from the NBC collection.</title>
        <authorList>
            <person name="Joergensen T.S."/>
            <person name="Alvarez Arevalo M."/>
            <person name="Sterndorff E.B."/>
            <person name="Faurdal D."/>
            <person name="Vuksanovic O."/>
            <person name="Mourched A.-S."/>
            <person name="Charusanti P."/>
            <person name="Shaw S."/>
            <person name="Blin K."/>
            <person name="Weber T."/>
        </authorList>
    </citation>
    <scope>NUCLEOTIDE SEQUENCE [LARGE SCALE GENOMIC DNA]</scope>
    <source>
        <strain evidence="9 10">NBC_00319</strain>
    </source>
</reference>
<dbReference type="Pfam" id="PF01070">
    <property type="entry name" value="FMN_dh"/>
    <property type="match status" value="1"/>
</dbReference>
<dbReference type="InterPro" id="IPR037396">
    <property type="entry name" value="FMN_HAD"/>
</dbReference>
<dbReference type="EC" id="1.4.3.26" evidence="9"/>
<dbReference type="PROSITE" id="PS51349">
    <property type="entry name" value="FMN_HYDROXY_ACID_DH_2"/>
    <property type="match status" value="1"/>
</dbReference>
<evidence type="ECO:0000256" key="6">
    <source>
        <dbReference type="PIRSR" id="PIRSR000138-1"/>
    </source>
</evidence>
<dbReference type="InterPro" id="IPR013785">
    <property type="entry name" value="Aldolase_TIM"/>
</dbReference>
<feature type="binding site" evidence="7">
    <location>
        <position position="108"/>
    </location>
    <ligand>
        <name>FMN</name>
        <dbReference type="ChEBI" id="CHEBI:58210"/>
    </ligand>
</feature>
<feature type="binding site" evidence="7">
    <location>
        <position position="130"/>
    </location>
    <ligand>
        <name>FMN</name>
        <dbReference type="ChEBI" id="CHEBI:58210"/>
    </ligand>
</feature>
<feature type="binding site" evidence="7">
    <location>
        <position position="256"/>
    </location>
    <ligand>
        <name>FMN</name>
        <dbReference type="ChEBI" id="CHEBI:58210"/>
    </ligand>
</feature>
<protein>
    <submittedName>
        <fullName evidence="9">Mycofactocin biosynthesis FMN-dependent deaminase MftD</fullName>
        <ecNumber evidence="9">1.4.3.26</ecNumber>
    </submittedName>
</protein>
<dbReference type="PANTHER" id="PTHR10578">
    <property type="entry name" value="S -2-HYDROXY-ACID OXIDASE-RELATED"/>
    <property type="match status" value="1"/>
</dbReference>
<sequence length="406" mass="43848">MVNPWFETVLEAQRRAKKRLPKSVYSSLVAGSEKGITLHDNVEAFGEIGFAPHVVGAHAEREQATSIMGQEISMPVLISPTGVQAVDKEGEVAVARAAAARGTAMGLSSFASKPIEDVTAVNDKIFFQAYWLNSREDILKRAERARAAGAKGLIVTTDWSFSMGRDWGSPEIPEKVDLRALLKLAPEIAMRPRYAWDWFNRGKPIIPDLTAPNVVDKGQTGPTFFGAYGQWMATAPPSWEDLAWLREQWGGPFMVKGITRLDDAKRARDIGATALSVSNHGGNNLDGTPATIRMLGPIADAVGGDMQVLLDGGIRRGSDVVKALALGADAVMIGRAYLWGLAANGQTGVENVLDILRGGIDSALMGLGRKSIHELTRGDIIIPEGFERRFGDTTDRETADVSAERN</sequence>
<evidence type="ECO:0000259" key="8">
    <source>
        <dbReference type="PROSITE" id="PS51349"/>
    </source>
</evidence>
<evidence type="ECO:0000256" key="5">
    <source>
        <dbReference type="ARBA" id="ARBA00024042"/>
    </source>
</evidence>